<feature type="region of interest" description="Disordered" evidence="1">
    <location>
        <begin position="203"/>
        <end position="374"/>
    </location>
</feature>
<dbReference type="InterPro" id="IPR034629">
    <property type="entry name" value="PTCD2"/>
</dbReference>
<feature type="compositionally biased region" description="Basic and acidic residues" evidence="1">
    <location>
        <begin position="336"/>
        <end position="356"/>
    </location>
</feature>
<dbReference type="GO" id="GO:0007005">
    <property type="term" value="P:mitochondrion organization"/>
    <property type="evidence" value="ECO:0007669"/>
    <property type="project" value="TreeGrafter"/>
</dbReference>
<organism evidence="2 3">
    <name type="scientific">Knipowitschia caucasica</name>
    <name type="common">Caucasian dwarf goby</name>
    <name type="synonym">Pomatoschistus caucasicus</name>
    <dbReference type="NCBI Taxonomy" id="637954"/>
    <lineage>
        <taxon>Eukaryota</taxon>
        <taxon>Metazoa</taxon>
        <taxon>Chordata</taxon>
        <taxon>Craniata</taxon>
        <taxon>Vertebrata</taxon>
        <taxon>Euteleostomi</taxon>
        <taxon>Actinopterygii</taxon>
        <taxon>Neopterygii</taxon>
        <taxon>Teleostei</taxon>
        <taxon>Neoteleostei</taxon>
        <taxon>Acanthomorphata</taxon>
        <taxon>Gobiaria</taxon>
        <taxon>Gobiiformes</taxon>
        <taxon>Gobioidei</taxon>
        <taxon>Gobiidae</taxon>
        <taxon>Gobiinae</taxon>
        <taxon>Knipowitschia</taxon>
    </lineage>
</organism>
<dbReference type="GO" id="GO:0003723">
    <property type="term" value="F:RNA binding"/>
    <property type="evidence" value="ECO:0007669"/>
    <property type="project" value="TreeGrafter"/>
</dbReference>
<dbReference type="GO" id="GO:0050684">
    <property type="term" value="P:regulation of mRNA processing"/>
    <property type="evidence" value="ECO:0007669"/>
    <property type="project" value="InterPro"/>
</dbReference>
<protein>
    <recommendedName>
        <fullName evidence="4">Pentatricopeptide repeat-containing protein</fullName>
    </recommendedName>
</protein>
<evidence type="ECO:0000313" key="2">
    <source>
        <dbReference type="EMBL" id="CAL1567763.1"/>
    </source>
</evidence>
<evidence type="ECO:0000313" key="3">
    <source>
        <dbReference type="Proteomes" id="UP001497482"/>
    </source>
</evidence>
<dbReference type="Proteomes" id="UP001497482">
    <property type="component" value="Chromosome 1"/>
</dbReference>
<dbReference type="PANTHER" id="PTHR14700:SF0">
    <property type="entry name" value="PENTATRICOPEPTIDE REPEAT-CONTAINING PROTEIN 2, MITOCHONDRIAL"/>
    <property type="match status" value="1"/>
</dbReference>
<feature type="region of interest" description="Disordered" evidence="1">
    <location>
        <begin position="822"/>
        <end position="848"/>
    </location>
</feature>
<dbReference type="EMBL" id="OZ035823">
    <property type="protein sequence ID" value="CAL1567763.1"/>
    <property type="molecule type" value="Genomic_DNA"/>
</dbReference>
<gene>
    <name evidence="2" type="ORF">KC01_LOCUS521</name>
</gene>
<feature type="compositionally biased region" description="Basic and acidic residues" evidence="1">
    <location>
        <begin position="1"/>
        <end position="31"/>
    </location>
</feature>
<evidence type="ECO:0000256" key="1">
    <source>
        <dbReference type="SAM" id="MobiDB-lite"/>
    </source>
</evidence>
<feature type="compositionally biased region" description="Low complexity" evidence="1">
    <location>
        <begin position="325"/>
        <end position="335"/>
    </location>
</feature>
<feature type="compositionally biased region" description="Basic and acidic residues" evidence="1">
    <location>
        <begin position="38"/>
        <end position="70"/>
    </location>
</feature>
<keyword evidence="3" id="KW-1185">Reference proteome</keyword>
<feature type="compositionally biased region" description="Polar residues" evidence="1">
    <location>
        <begin position="230"/>
        <end position="244"/>
    </location>
</feature>
<accession>A0AAV2IRF5</accession>
<dbReference type="PANTHER" id="PTHR14700">
    <property type="entry name" value="PENTATRICOPEPTIDE REPEAT-CONTAINING PROTEIN 2, MITOCHONDRIAL"/>
    <property type="match status" value="1"/>
</dbReference>
<reference evidence="2 3" key="1">
    <citation type="submission" date="2024-04" db="EMBL/GenBank/DDBJ databases">
        <authorList>
            <person name="Waldvogel A.-M."/>
            <person name="Schoenle A."/>
        </authorList>
    </citation>
    <scope>NUCLEOTIDE SEQUENCE [LARGE SCALE GENOMIC DNA]</scope>
</reference>
<dbReference type="GO" id="GO:0005739">
    <property type="term" value="C:mitochondrion"/>
    <property type="evidence" value="ECO:0007669"/>
    <property type="project" value="InterPro"/>
</dbReference>
<sequence>MEKVAKKDPKKALEHKKEAKKEAIKKDDTPKPVKKIIKKDAKKDLSASEDKKEQKKDIKKPSKEAKKNVVEGKNVVAPKPKPLKKETGAQSKLKEKVKLKASKKESSTTSSKAEDISPTITEDPEVERSLMSTPEDLTKDFEQLRAELLAEDEATVHGNQIEEIIPYPMFLVARGTQLPISKVLMVHLKQMLTSACEESAIDEEKPLAKSGGGSRPPGGKLSSKQCEDTPPTSLSESAPSQTDSDVPPGTEECPSITADANIDSEDDSETLPTDRTLTYKHVDPPPVVPKDTAPSPGHHDVCMVDPEENANPDSEKSKKKKLTKKATPAVKPATQKAKDTKTVLHKKSVGEGKDVKNATNTSASRGVKSETGKGSNGTALLNCPPMYMDLVYIPNHCSAKNVNAEFFKSVRSSYYVISGNNQTAQEPSKAVLDALLEGKSHWEHNMQVTLIPTHDTDVLREWYQETHDKQQELNIMVLASSSTVVMQDESFPAYRIKSCVQAKRHLLTEDVIKLQDFQQKKLAVAHLATRSEGNFIALFNQKLERRELILRDDLKLLLHLCQSSDDMIVARDAIYRYHSENPNFAHGEFRFGPLFMRLCYELGLEELAAATIKDKEMKGFFNDATSFNIAIDMLFTKGAFENALEVLRTMQTYDIHFNNDTLILAFGTCYKLNTPESYKICTVIVEKVQSKGHTIPRKAYFFAIALALKQNDIDMAQSFYSQIMNTEGRLCKNLKILILLKSGDMEKLTSTLYAATLHKTPAFIKKPEYTQEVVDIVRSQCEAEPYKTEISQIVSQLEKSGQVIQQTLDELLCHTPAAKKKQWPMMQENRRNTSRRTLAPLNSALISD</sequence>
<name>A0AAV2IRF5_KNICA</name>
<dbReference type="AlphaFoldDB" id="A0AAV2IRF5"/>
<proteinExistence type="predicted"/>
<evidence type="ECO:0008006" key="4">
    <source>
        <dbReference type="Google" id="ProtNLM"/>
    </source>
</evidence>
<feature type="compositionally biased region" description="Basic and acidic residues" evidence="1">
    <location>
        <begin position="83"/>
        <end position="106"/>
    </location>
</feature>
<feature type="region of interest" description="Disordered" evidence="1">
    <location>
        <begin position="1"/>
        <end position="136"/>
    </location>
</feature>